<feature type="compositionally biased region" description="Basic and acidic residues" evidence="8">
    <location>
        <begin position="1"/>
        <end position="16"/>
    </location>
</feature>
<feature type="domain" description="SET" evidence="9">
    <location>
        <begin position="393"/>
        <end position="503"/>
    </location>
</feature>
<feature type="compositionally biased region" description="Low complexity" evidence="8">
    <location>
        <begin position="51"/>
        <end position="68"/>
    </location>
</feature>
<dbReference type="AlphaFoldDB" id="A0A8S9Y995"/>
<evidence type="ECO:0000256" key="7">
    <source>
        <dbReference type="ARBA" id="ARBA00023242"/>
    </source>
</evidence>
<evidence type="ECO:0000256" key="3">
    <source>
        <dbReference type="ARBA" id="ARBA00022454"/>
    </source>
</evidence>
<dbReference type="GO" id="GO:0032259">
    <property type="term" value="P:methylation"/>
    <property type="evidence" value="ECO:0007669"/>
    <property type="project" value="UniProtKB-KW"/>
</dbReference>
<dbReference type="PROSITE" id="PS50280">
    <property type="entry name" value="SET"/>
    <property type="match status" value="1"/>
</dbReference>
<feature type="domain" description="AWS" evidence="10">
    <location>
        <begin position="338"/>
        <end position="391"/>
    </location>
</feature>
<dbReference type="SMART" id="SM00317">
    <property type="entry name" value="SET"/>
    <property type="match status" value="1"/>
</dbReference>
<evidence type="ECO:0000256" key="2">
    <source>
        <dbReference type="ARBA" id="ARBA00004286"/>
    </source>
</evidence>
<keyword evidence="5" id="KW-0808">Transferase</keyword>
<dbReference type="EMBL" id="JTDE01021913">
    <property type="protein sequence ID" value="KAF7232302.1"/>
    <property type="molecule type" value="Genomic_DNA"/>
</dbReference>
<feature type="region of interest" description="Disordered" evidence="8">
    <location>
        <begin position="1"/>
        <end position="97"/>
    </location>
</feature>
<dbReference type="InterPro" id="IPR050777">
    <property type="entry name" value="SET2_Histone-Lys_MeTrsfase"/>
</dbReference>
<evidence type="ECO:0000313" key="11">
    <source>
        <dbReference type="EMBL" id="KAF7232302.1"/>
    </source>
</evidence>
<proteinExistence type="predicted"/>
<feature type="compositionally biased region" description="Polar residues" evidence="8">
    <location>
        <begin position="212"/>
        <end position="230"/>
    </location>
</feature>
<dbReference type="InterPro" id="IPR001214">
    <property type="entry name" value="SET_dom"/>
</dbReference>
<keyword evidence="7" id="KW-0539">Nucleus</keyword>
<sequence length="503" mass="54871">MVRKSDKLKERHRSDSSYESDSGESSTSSKSPSPKQRKHADKADTSTVMLESENSSTSRESSASSESETVQHGAATPDHESDPSSTHSLSTRESELINVLQSKDAGIDLVAGNKNEPISPLALLGGDAVGLSSDDEASSTVINVVDEAEQNGSMENSLAESIALSKSPHDSVAASGSDNPDAISPTTPVSRSDAVQHPSIKLTVGDLPASEVANNDPSSDVSSISPAEVRSCTSYGKSQAKYDLRQRKLRRSEDIHQQLQVLVSNMRADFLRLSEPSCDVFAAFPDAPKPEYLHIIDNDYSSIDRLNSMITPARPDGLPAARLLGSVGMFGSLTQHEMRHWVCDCTMPSFEEFTLDVACGPGCINRALNIECGPSCPAGNFCSNRQFQERLYAPTEPFYSGPGKGWGLRSTSLIKKNAFILEYVGEVINFAEFRRRVRRYERLGHSHHYFMALETDRFIDAGTKGNWARFVNHSCEPNCVTQKVISRFCLIVLLIGLKTCISL</sequence>
<feature type="compositionally biased region" description="Low complexity" evidence="8">
    <location>
        <begin position="17"/>
        <end position="34"/>
    </location>
</feature>
<comment type="subcellular location">
    <subcellularLocation>
        <location evidence="2">Chromosome</location>
    </subcellularLocation>
    <subcellularLocation>
        <location evidence="1">Nucleus</location>
    </subcellularLocation>
</comment>
<evidence type="ECO:0000256" key="1">
    <source>
        <dbReference type="ARBA" id="ARBA00004123"/>
    </source>
</evidence>
<dbReference type="OrthoDB" id="422362at2759"/>
<keyword evidence="6" id="KW-0949">S-adenosyl-L-methionine</keyword>
<name>A0A8S9Y995_9TREM</name>
<feature type="compositionally biased region" description="Polar residues" evidence="8">
    <location>
        <begin position="174"/>
        <end position="190"/>
    </location>
</feature>
<organism evidence="11 12">
    <name type="scientific">Paragonimus skrjabini miyazakii</name>
    <dbReference type="NCBI Taxonomy" id="59628"/>
    <lineage>
        <taxon>Eukaryota</taxon>
        <taxon>Metazoa</taxon>
        <taxon>Spiralia</taxon>
        <taxon>Lophotrochozoa</taxon>
        <taxon>Platyhelminthes</taxon>
        <taxon>Trematoda</taxon>
        <taxon>Digenea</taxon>
        <taxon>Plagiorchiida</taxon>
        <taxon>Troglotremata</taxon>
        <taxon>Troglotrematidae</taxon>
        <taxon>Paragonimus</taxon>
    </lineage>
</organism>
<evidence type="ECO:0000259" key="10">
    <source>
        <dbReference type="PROSITE" id="PS51215"/>
    </source>
</evidence>
<reference evidence="11" key="1">
    <citation type="submission" date="2019-07" db="EMBL/GenBank/DDBJ databases">
        <title>Annotation for the trematode Paragonimus miyazaki's.</title>
        <authorList>
            <person name="Choi Y.-J."/>
        </authorList>
    </citation>
    <scope>NUCLEOTIDE SEQUENCE</scope>
    <source>
        <strain evidence="11">Japan</strain>
    </source>
</reference>
<evidence type="ECO:0000256" key="4">
    <source>
        <dbReference type="ARBA" id="ARBA00022603"/>
    </source>
</evidence>
<keyword evidence="4" id="KW-0489">Methyltransferase</keyword>
<dbReference type="SMART" id="SM00570">
    <property type="entry name" value="AWS"/>
    <property type="match status" value="1"/>
</dbReference>
<feature type="region of interest" description="Disordered" evidence="8">
    <location>
        <begin position="164"/>
        <end position="230"/>
    </location>
</feature>
<gene>
    <name evidence="11" type="ORF">EG68_12179</name>
</gene>
<keyword evidence="3" id="KW-0158">Chromosome</keyword>
<dbReference type="GO" id="GO:0005694">
    <property type="term" value="C:chromosome"/>
    <property type="evidence" value="ECO:0007669"/>
    <property type="project" value="UniProtKB-SubCell"/>
</dbReference>
<evidence type="ECO:0000313" key="12">
    <source>
        <dbReference type="Proteomes" id="UP000822476"/>
    </source>
</evidence>
<dbReference type="PROSITE" id="PS51215">
    <property type="entry name" value="AWS"/>
    <property type="match status" value="1"/>
</dbReference>
<dbReference type="PANTHER" id="PTHR22884">
    <property type="entry name" value="SET DOMAIN PROTEINS"/>
    <property type="match status" value="1"/>
</dbReference>
<accession>A0A8S9Y995</accession>
<dbReference type="GO" id="GO:0005634">
    <property type="term" value="C:nucleus"/>
    <property type="evidence" value="ECO:0007669"/>
    <property type="project" value="UniProtKB-SubCell"/>
</dbReference>
<comment type="caution">
    <text evidence="11">The sequence shown here is derived from an EMBL/GenBank/DDBJ whole genome shotgun (WGS) entry which is preliminary data.</text>
</comment>
<dbReference type="InterPro" id="IPR046341">
    <property type="entry name" value="SET_dom_sf"/>
</dbReference>
<protein>
    <submittedName>
        <fullName evidence="11">Uncharacterized protein</fullName>
    </submittedName>
</protein>
<dbReference type="SUPFAM" id="SSF82199">
    <property type="entry name" value="SET domain"/>
    <property type="match status" value="1"/>
</dbReference>
<dbReference type="Proteomes" id="UP000822476">
    <property type="component" value="Unassembled WGS sequence"/>
</dbReference>
<dbReference type="InterPro" id="IPR006560">
    <property type="entry name" value="AWS_dom"/>
</dbReference>
<keyword evidence="12" id="KW-1185">Reference proteome</keyword>
<dbReference type="Pfam" id="PF00856">
    <property type="entry name" value="SET"/>
    <property type="match status" value="1"/>
</dbReference>
<dbReference type="Pfam" id="PF17907">
    <property type="entry name" value="AWS"/>
    <property type="match status" value="1"/>
</dbReference>
<evidence type="ECO:0000256" key="8">
    <source>
        <dbReference type="SAM" id="MobiDB-lite"/>
    </source>
</evidence>
<evidence type="ECO:0000256" key="5">
    <source>
        <dbReference type="ARBA" id="ARBA00022679"/>
    </source>
</evidence>
<dbReference type="GO" id="GO:0042054">
    <property type="term" value="F:histone methyltransferase activity"/>
    <property type="evidence" value="ECO:0007669"/>
    <property type="project" value="InterPro"/>
</dbReference>
<dbReference type="Gene3D" id="2.170.270.10">
    <property type="entry name" value="SET domain"/>
    <property type="match status" value="1"/>
</dbReference>
<evidence type="ECO:0000259" key="9">
    <source>
        <dbReference type="PROSITE" id="PS50280"/>
    </source>
</evidence>
<evidence type="ECO:0000256" key="6">
    <source>
        <dbReference type="ARBA" id="ARBA00022691"/>
    </source>
</evidence>